<dbReference type="OMA" id="KYSYCDI"/>
<reference evidence="3" key="1">
    <citation type="submission" date="2017-02" db="UniProtKB">
        <authorList>
            <consortium name="WormBaseParasite"/>
        </authorList>
    </citation>
    <scope>IDENTIFICATION</scope>
</reference>
<dbReference type="STRING" id="334426.A0A0R3PMJ4"/>
<keyword evidence="2" id="KW-1185">Reference proteome</keyword>
<dbReference type="WBParaSite" id="ACOC_0000612201-mRNA-1">
    <property type="protein sequence ID" value="ACOC_0000612201-mRNA-1"/>
    <property type="gene ID" value="ACOC_0000612201"/>
</dbReference>
<dbReference type="GO" id="GO:0045271">
    <property type="term" value="C:respiratory chain complex I"/>
    <property type="evidence" value="ECO:0007669"/>
    <property type="project" value="InterPro"/>
</dbReference>
<dbReference type="AlphaFoldDB" id="A0A0R3PMJ4"/>
<dbReference type="OrthoDB" id="6161911at2759"/>
<protein>
    <submittedName>
        <fullName evidence="3">NADH dehydrogenase [ubiquinone] flavoprotein 3, mitochondrial</fullName>
    </submittedName>
</protein>
<evidence type="ECO:0000313" key="2">
    <source>
        <dbReference type="Proteomes" id="UP000267027"/>
    </source>
</evidence>
<gene>
    <name evidence="1" type="ORF">ACOC_LOCUS6123</name>
</gene>
<sequence>MNHLPLICRRYVSAAPKTTTGIEHAKAMTKIAGGNANWSLYKADDYLKMSKYSFYDAEITMAKHRLQQPTNKSPDVMPKTKSQ</sequence>
<reference evidence="1 2" key="2">
    <citation type="submission" date="2018-11" db="EMBL/GenBank/DDBJ databases">
        <authorList>
            <consortium name="Pathogen Informatics"/>
        </authorList>
    </citation>
    <scope>NUCLEOTIDE SEQUENCE [LARGE SCALE GENOMIC DNA]</scope>
    <source>
        <strain evidence="1 2">Costa Rica</strain>
    </source>
</reference>
<accession>A0A0R3PMJ4</accession>
<dbReference type="GO" id="GO:0005739">
    <property type="term" value="C:mitochondrion"/>
    <property type="evidence" value="ECO:0007669"/>
    <property type="project" value="InterPro"/>
</dbReference>
<dbReference type="Proteomes" id="UP000267027">
    <property type="component" value="Unassembled WGS sequence"/>
</dbReference>
<organism evidence="3">
    <name type="scientific">Angiostrongylus costaricensis</name>
    <name type="common">Nematode worm</name>
    <dbReference type="NCBI Taxonomy" id="334426"/>
    <lineage>
        <taxon>Eukaryota</taxon>
        <taxon>Metazoa</taxon>
        <taxon>Ecdysozoa</taxon>
        <taxon>Nematoda</taxon>
        <taxon>Chromadorea</taxon>
        <taxon>Rhabditida</taxon>
        <taxon>Rhabditina</taxon>
        <taxon>Rhabditomorpha</taxon>
        <taxon>Strongyloidea</taxon>
        <taxon>Metastrongylidae</taxon>
        <taxon>Angiostrongylus</taxon>
    </lineage>
</organism>
<evidence type="ECO:0000313" key="1">
    <source>
        <dbReference type="EMBL" id="VDM57708.1"/>
    </source>
</evidence>
<evidence type="ECO:0000313" key="3">
    <source>
        <dbReference type="WBParaSite" id="ACOC_0000612201-mRNA-1"/>
    </source>
</evidence>
<name>A0A0R3PMJ4_ANGCS</name>
<proteinExistence type="predicted"/>
<dbReference type="InterPro" id="IPR026193">
    <property type="entry name" value="NDUFV3"/>
</dbReference>
<dbReference type="EMBL" id="UYYA01003922">
    <property type="protein sequence ID" value="VDM57708.1"/>
    <property type="molecule type" value="Genomic_DNA"/>
</dbReference>
<dbReference type="Pfam" id="PF15880">
    <property type="entry name" value="NDUFV3"/>
    <property type="match status" value="1"/>
</dbReference>